<sequence length="300" mass="33576">MSMIICESVVKIYKAHDLEVFALQGLDLTIEKGELMAIIGSSGSGKSTLLNLLGGLERPSAGSLLVDGNNLLRMTEKQLKMYKRLTVGFVWQNQGRNLIPYLTAQENVEIPMLLQGRKKSQKARQLLEMVGLGHRLKNRLNQLSGGEQQRVAIAIALANEPPLLLADEPTGSVDSKTGDQLLNVFREINETLNTTIVIVTHDTELTKKVDRVVNIRDGKISSEMFRMQPHELEELMMQGIQEENTHLEYTVVDRTGRLQIPEELLHTLNLGDNKQSRVQVVEEDGQLIIKPQPSLNPTKK</sequence>
<keyword evidence="7" id="KW-1185">Reference proteome</keyword>
<dbReference type="PANTHER" id="PTHR42798:SF2">
    <property type="entry name" value="ABC TRANSPORTER ATP-BINDING PROTEIN MG467-RELATED"/>
    <property type="match status" value="1"/>
</dbReference>
<dbReference type="InterPro" id="IPR027417">
    <property type="entry name" value="P-loop_NTPase"/>
</dbReference>
<reference evidence="6 7" key="1">
    <citation type="submission" date="2020-08" db="EMBL/GenBank/DDBJ databases">
        <title>Genomic Encyclopedia of Type Strains, Phase IV (KMG-IV): sequencing the most valuable type-strain genomes for metagenomic binning, comparative biology and taxonomic classification.</title>
        <authorList>
            <person name="Goeker M."/>
        </authorList>
    </citation>
    <scope>NUCLEOTIDE SEQUENCE [LARGE SCALE GENOMIC DNA]</scope>
    <source>
        <strain evidence="6 7">DSM 11805</strain>
    </source>
</reference>
<dbReference type="InterPro" id="IPR003439">
    <property type="entry name" value="ABC_transporter-like_ATP-bd"/>
</dbReference>
<organism evidence="6 7">
    <name type="scientific">Gracilibacillus halotolerans</name>
    <dbReference type="NCBI Taxonomy" id="74386"/>
    <lineage>
        <taxon>Bacteria</taxon>
        <taxon>Bacillati</taxon>
        <taxon>Bacillota</taxon>
        <taxon>Bacilli</taxon>
        <taxon>Bacillales</taxon>
        <taxon>Bacillaceae</taxon>
        <taxon>Gracilibacillus</taxon>
    </lineage>
</organism>
<dbReference type="GO" id="GO:0098796">
    <property type="term" value="C:membrane protein complex"/>
    <property type="evidence" value="ECO:0007669"/>
    <property type="project" value="UniProtKB-ARBA"/>
</dbReference>
<dbReference type="SMART" id="SM00382">
    <property type="entry name" value="AAA"/>
    <property type="match status" value="1"/>
</dbReference>
<evidence type="ECO:0000259" key="5">
    <source>
        <dbReference type="PROSITE" id="PS50893"/>
    </source>
</evidence>
<dbReference type="PROSITE" id="PS50893">
    <property type="entry name" value="ABC_TRANSPORTER_2"/>
    <property type="match status" value="1"/>
</dbReference>
<dbReference type="FunFam" id="3.40.50.300:FF:000032">
    <property type="entry name" value="Export ABC transporter ATP-binding protein"/>
    <property type="match status" value="1"/>
</dbReference>
<dbReference type="AlphaFoldDB" id="A0A841RR91"/>
<comment type="caution">
    <text evidence="6">The sequence shown here is derived from an EMBL/GenBank/DDBJ whole genome shotgun (WGS) entry which is preliminary data.</text>
</comment>
<dbReference type="PANTHER" id="PTHR42798">
    <property type="entry name" value="LIPOPROTEIN-RELEASING SYSTEM ATP-BINDING PROTEIN LOLD"/>
    <property type="match status" value="1"/>
</dbReference>
<evidence type="ECO:0000256" key="2">
    <source>
        <dbReference type="ARBA" id="ARBA00022448"/>
    </source>
</evidence>
<evidence type="ECO:0000256" key="4">
    <source>
        <dbReference type="ARBA" id="ARBA00022840"/>
    </source>
</evidence>
<dbReference type="InterPro" id="IPR017911">
    <property type="entry name" value="MacB-like_ATP-bd"/>
</dbReference>
<dbReference type="CDD" id="cd03255">
    <property type="entry name" value="ABC_MJ0796_LolCDE_FtsE"/>
    <property type="match status" value="1"/>
</dbReference>
<comment type="similarity">
    <text evidence="1">Belongs to the ABC transporter superfamily.</text>
</comment>
<accession>A0A841RR91</accession>
<dbReference type="Pfam" id="PF00005">
    <property type="entry name" value="ABC_tran"/>
    <property type="match status" value="1"/>
</dbReference>
<dbReference type="EMBL" id="JACHON010000032">
    <property type="protein sequence ID" value="MBB6514342.1"/>
    <property type="molecule type" value="Genomic_DNA"/>
</dbReference>
<evidence type="ECO:0000256" key="3">
    <source>
        <dbReference type="ARBA" id="ARBA00022741"/>
    </source>
</evidence>
<dbReference type="InterPro" id="IPR017871">
    <property type="entry name" value="ABC_transporter-like_CS"/>
</dbReference>
<gene>
    <name evidence="6" type="ORF">GGQ92_003166</name>
</gene>
<evidence type="ECO:0000313" key="6">
    <source>
        <dbReference type="EMBL" id="MBB6514342.1"/>
    </source>
</evidence>
<dbReference type="GO" id="GO:0022857">
    <property type="term" value="F:transmembrane transporter activity"/>
    <property type="evidence" value="ECO:0007669"/>
    <property type="project" value="UniProtKB-ARBA"/>
</dbReference>
<dbReference type="Proteomes" id="UP000572212">
    <property type="component" value="Unassembled WGS sequence"/>
</dbReference>
<feature type="domain" description="ABC transporter" evidence="5">
    <location>
        <begin position="4"/>
        <end position="242"/>
    </location>
</feature>
<dbReference type="InterPro" id="IPR003593">
    <property type="entry name" value="AAA+_ATPase"/>
</dbReference>
<dbReference type="GO" id="GO:0016887">
    <property type="term" value="F:ATP hydrolysis activity"/>
    <property type="evidence" value="ECO:0007669"/>
    <property type="project" value="InterPro"/>
</dbReference>
<keyword evidence="6" id="KW-0449">Lipoprotein</keyword>
<dbReference type="Gene3D" id="3.40.50.300">
    <property type="entry name" value="P-loop containing nucleotide triphosphate hydrolases"/>
    <property type="match status" value="1"/>
</dbReference>
<protein>
    <submittedName>
        <fullName evidence="6">ABC-type lipoprotein export system ATPase subunit</fullName>
    </submittedName>
</protein>
<keyword evidence="4" id="KW-0067">ATP-binding</keyword>
<dbReference type="PROSITE" id="PS00211">
    <property type="entry name" value="ABC_TRANSPORTER_1"/>
    <property type="match status" value="1"/>
</dbReference>
<evidence type="ECO:0000313" key="7">
    <source>
        <dbReference type="Proteomes" id="UP000572212"/>
    </source>
</evidence>
<evidence type="ECO:0000256" key="1">
    <source>
        <dbReference type="ARBA" id="ARBA00005417"/>
    </source>
</evidence>
<keyword evidence="3" id="KW-0547">Nucleotide-binding</keyword>
<proteinExistence type="inferred from homology"/>
<name>A0A841RR91_9BACI</name>
<dbReference type="GO" id="GO:0005524">
    <property type="term" value="F:ATP binding"/>
    <property type="evidence" value="ECO:0007669"/>
    <property type="project" value="UniProtKB-KW"/>
</dbReference>
<keyword evidence="2" id="KW-0813">Transport</keyword>
<dbReference type="SUPFAM" id="SSF52540">
    <property type="entry name" value="P-loop containing nucleoside triphosphate hydrolases"/>
    <property type="match status" value="1"/>
</dbReference>